<proteinExistence type="predicted"/>
<feature type="transmembrane region" description="Helical" evidence="1">
    <location>
        <begin position="193"/>
        <end position="213"/>
    </location>
</feature>
<reference evidence="2" key="1">
    <citation type="submission" date="2020-06" db="EMBL/GenBank/DDBJ databases">
        <authorList>
            <person name="Ji K."/>
            <person name="Li J."/>
        </authorList>
    </citation>
    <scope>NUCLEOTIDE SEQUENCE</scope>
    <source>
        <strain evidence="2">JKM2019</strain>
        <tissue evidence="2">Whole body</tissue>
    </source>
</reference>
<feature type="transmembrane region" description="Helical" evidence="1">
    <location>
        <begin position="97"/>
        <end position="116"/>
    </location>
</feature>
<comment type="caution">
    <text evidence="2">The sequence shown here is derived from an EMBL/GenBank/DDBJ whole genome shotgun (WGS) entry which is preliminary data.</text>
</comment>
<gene>
    <name evidence="2" type="ORF">HUG17_3443</name>
</gene>
<accession>A0A9D4NXS5</accession>
<keyword evidence="1" id="KW-1133">Transmembrane helix</keyword>
<feature type="transmembrane region" description="Helical" evidence="1">
    <location>
        <begin position="159"/>
        <end position="181"/>
    </location>
</feature>
<keyword evidence="1" id="KW-0472">Membrane</keyword>
<protein>
    <submittedName>
        <fullName evidence="2">Uncharacterized protein</fullName>
    </submittedName>
</protein>
<feature type="transmembrane region" description="Helical" evidence="1">
    <location>
        <begin position="35"/>
        <end position="54"/>
    </location>
</feature>
<keyword evidence="1" id="KW-0812">Transmembrane</keyword>
<evidence type="ECO:0000313" key="2">
    <source>
        <dbReference type="EMBL" id="KAH7639410.1"/>
    </source>
</evidence>
<dbReference type="EMBL" id="SDOV01000007">
    <property type="protein sequence ID" value="KAH7639410.1"/>
    <property type="molecule type" value="Genomic_DNA"/>
</dbReference>
<organism evidence="2">
    <name type="scientific">Dermatophagoides farinae</name>
    <name type="common">American house dust mite</name>
    <dbReference type="NCBI Taxonomy" id="6954"/>
    <lineage>
        <taxon>Eukaryota</taxon>
        <taxon>Metazoa</taxon>
        <taxon>Ecdysozoa</taxon>
        <taxon>Arthropoda</taxon>
        <taxon>Chelicerata</taxon>
        <taxon>Arachnida</taxon>
        <taxon>Acari</taxon>
        <taxon>Acariformes</taxon>
        <taxon>Sarcoptiformes</taxon>
        <taxon>Astigmata</taxon>
        <taxon>Psoroptidia</taxon>
        <taxon>Analgoidea</taxon>
        <taxon>Pyroglyphidae</taxon>
        <taxon>Dermatophagoidinae</taxon>
        <taxon>Dermatophagoides</taxon>
    </lineage>
</organism>
<sequence length="306" mass="36887">MKNINDKNVDYSIENYNNQDQRLIYVRHIRLWIRIYQQIFQMTYIISYFLVIIYEVQNIIFFLNHGYFSSISGIINILIGFIHLIFVIIGSRIFLDITFFFSALFVSITMILSIKFKQIKTRWMKKNYESINFDIKLICKIRNRTIQLLILTESVDRTYAVLMFLIILVNGPMNAYVTMIITIKSIPFTEQLLFLSMSIYQWSFIFLFHYTAIRFGQNIHYPSKYFINHYYSLTQPNNNNHHHGSNSKMVNIRDRLQLSHWFEKFHTKRCYGLTYGRTNLITMNSFVRFITFYAKFMMIAYKLIDK</sequence>
<feature type="transmembrane region" description="Helical" evidence="1">
    <location>
        <begin position="66"/>
        <end position="91"/>
    </location>
</feature>
<name>A0A9D4NXS5_DERFA</name>
<reference evidence="2" key="2">
    <citation type="journal article" date="2021" name="World Allergy Organ. J.">
        <title>Chromosome-level assembly of Dermatophagoides farinae genome and transcriptome reveals two novel allergens Der f 37 and Der f 39.</title>
        <authorList>
            <person name="Chen J."/>
            <person name="Cai Z."/>
            <person name="Fan D."/>
            <person name="Hu J."/>
            <person name="Hou Y."/>
            <person name="He Y."/>
            <person name="Zhang Z."/>
            <person name="Zhao Z."/>
            <person name="Gao P."/>
            <person name="Hu W."/>
            <person name="Sun J."/>
            <person name="Li J."/>
            <person name="Ji K."/>
        </authorList>
    </citation>
    <scope>NUCLEOTIDE SEQUENCE</scope>
    <source>
        <strain evidence="2">JKM2019</strain>
    </source>
</reference>
<dbReference type="Proteomes" id="UP000828236">
    <property type="component" value="Unassembled WGS sequence"/>
</dbReference>
<dbReference type="AlphaFoldDB" id="A0A9D4NXS5"/>
<feature type="transmembrane region" description="Helical" evidence="1">
    <location>
        <begin position="286"/>
        <end position="304"/>
    </location>
</feature>
<evidence type="ECO:0000256" key="1">
    <source>
        <dbReference type="SAM" id="Phobius"/>
    </source>
</evidence>